<dbReference type="EMBL" id="AP027732">
    <property type="protein sequence ID" value="BDZ49329.1"/>
    <property type="molecule type" value="Genomic_DNA"/>
</dbReference>
<name>A0ABM8GLP2_9MICO</name>
<reference evidence="3" key="1">
    <citation type="journal article" date="2019" name="Int. J. Syst. Evol. Microbiol.">
        <title>The Global Catalogue of Microorganisms (GCM) 10K type strain sequencing project: providing services to taxonomists for standard genome sequencing and annotation.</title>
        <authorList>
            <consortium name="The Broad Institute Genomics Platform"/>
            <consortium name="The Broad Institute Genome Sequencing Center for Infectious Disease"/>
            <person name="Wu L."/>
            <person name="Ma J."/>
        </authorList>
    </citation>
    <scope>NUCLEOTIDE SEQUENCE [LARGE SCALE GENOMIC DNA]</scope>
    <source>
        <strain evidence="3">NBRC 108728</strain>
    </source>
</reference>
<proteinExistence type="predicted"/>
<evidence type="ECO:0000256" key="1">
    <source>
        <dbReference type="SAM" id="MobiDB-lite"/>
    </source>
</evidence>
<evidence type="ECO:0000313" key="2">
    <source>
        <dbReference type="EMBL" id="BDZ49329.1"/>
    </source>
</evidence>
<evidence type="ECO:0000313" key="3">
    <source>
        <dbReference type="Proteomes" id="UP001321486"/>
    </source>
</evidence>
<gene>
    <name evidence="2" type="ORF">GCM10025867_15700</name>
</gene>
<dbReference type="Proteomes" id="UP001321486">
    <property type="component" value="Chromosome"/>
</dbReference>
<organism evidence="2 3">
    <name type="scientific">Frondihabitans sucicola</name>
    <dbReference type="NCBI Taxonomy" id="1268041"/>
    <lineage>
        <taxon>Bacteria</taxon>
        <taxon>Bacillati</taxon>
        <taxon>Actinomycetota</taxon>
        <taxon>Actinomycetes</taxon>
        <taxon>Micrococcales</taxon>
        <taxon>Microbacteriaceae</taxon>
        <taxon>Frondihabitans</taxon>
    </lineage>
</organism>
<accession>A0ABM8GLP2</accession>
<feature type="region of interest" description="Disordered" evidence="1">
    <location>
        <begin position="33"/>
        <end position="94"/>
    </location>
</feature>
<protein>
    <submittedName>
        <fullName evidence="2">Uncharacterized protein</fullName>
    </submittedName>
</protein>
<keyword evidence="3" id="KW-1185">Reference proteome</keyword>
<feature type="compositionally biased region" description="Low complexity" evidence="1">
    <location>
        <begin position="57"/>
        <end position="73"/>
    </location>
</feature>
<sequence length="94" mass="10028">MKLRRGNDDNGIDAVFTSRLASEKILPRRISSTRVDEKLSSGRIRNRRIDAHGTGDDVGQSVGAQGQQVGSSDDGVKTASDNAEPDAATQPGYE</sequence>